<dbReference type="InterPro" id="IPR027417">
    <property type="entry name" value="P-loop_NTPase"/>
</dbReference>
<sequence length="133" mass="15255">MDQDAADMNGETFAKTDELIQQTIRTKFAECTVLTIAHRLHTIMDSDRVMVLQAGQLMEFDTPYNLLNNKTSIFFSLVQQTGQASAKQLHQIAEMVRLTLAYVHHTKFYSVMRDTIYILAHKTSLLKNLKLFS</sequence>
<comment type="caution">
    <text evidence="3">The sequence shown here is derived from an EMBL/GenBank/DDBJ whole genome shotgun (WGS) entry which is preliminary data.</text>
</comment>
<dbReference type="GO" id="GO:0016020">
    <property type="term" value="C:membrane"/>
    <property type="evidence" value="ECO:0007669"/>
    <property type="project" value="TreeGrafter"/>
</dbReference>
<evidence type="ECO:0000256" key="1">
    <source>
        <dbReference type="ARBA" id="ARBA00022741"/>
    </source>
</evidence>
<dbReference type="GO" id="GO:0005524">
    <property type="term" value="F:ATP binding"/>
    <property type="evidence" value="ECO:0007669"/>
    <property type="project" value="UniProtKB-KW"/>
</dbReference>
<dbReference type="PANTHER" id="PTHR24223">
    <property type="entry name" value="ATP-BINDING CASSETTE SUB-FAMILY C"/>
    <property type="match status" value="1"/>
</dbReference>
<dbReference type="SUPFAM" id="SSF52540">
    <property type="entry name" value="P-loop containing nucleoside triphosphate hydrolases"/>
    <property type="match status" value="1"/>
</dbReference>
<reference evidence="3 4" key="1">
    <citation type="submission" date="2019-05" db="EMBL/GenBank/DDBJ databases">
        <title>Another draft genome of Portunus trituberculatus and its Hox gene families provides insights of decapod evolution.</title>
        <authorList>
            <person name="Jeong J.-H."/>
            <person name="Song I."/>
            <person name="Kim S."/>
            <person name="Choi T."/>
            <person name="Kim D."/>
            <person name="Ryu S."/>
            <person name="Kim W."/>
        </authorList>
    </citation>
    <scope>NUCLEOTIDE SEQUENCE [LARGE SCALE GENOMIC DNA]</scope>
    <source>
        <tissue evidence="3">Muscle</tissue>
    </source>
</reference>
<organism evidence="3 4">
    <name type="scientific">Portunus trituberculatus</name>
    <name type="common">Swimming crab</name>
    <name type="synonym">Neptunus trituberculatus</name>
    <dbReference type="NCBI Taxonomy" id="210409"/>
    <lineage>
        <taxon>Eukaryota</taxon>
        <taxon>Metazoa</taxon>
        <taxon>Ecdysozoa</taxon>
        <taxon>Arthropoda</taxon>
        <taxon>Crustacea</taxon>
        <taxon>Multicrustacea</taxon>
        <taxon>Malacostraca</taxon>
        <taxon>Eumalacostraca</taxon>
        <taxon>Eucarida</taxon>
        <taxon>Decapoda</taxon>
        <taxon>Pleocyemata</taxon>
        <taxon>Brachyura</taxon>
        <taxon>Eubrachyura</taxon>
        <taxon>Portunoidea</taxon>
        <taxon>Portunidae</taxon>
        <taxon>Portuninae</taxon>
        <taxon>Portunus</taxon>
    </lineage>
</organism>
<keyword evidence="1" id="KW-0547">Nucleotide-binding</keyword>
<dbReference type="GO" id="GO:0042626">
    <property type="term" value="F:ATPase-coupled transmembrane transporter activity"/>
    <property type="evidence" value="ECO:0007669"/>
    <property type="project" value="TreeGrafter"/>
</dbReference>
<name>A0A5B7FV70_PORTR</name>
<protein>
    <submittedName>
        <fullName evidence="3">Multidrug resistance-associated protein 4</fullName>
    </submittedName>
</protein>
<dbReference type="EMBL" id="VSRR010008735">
    <property type="protein sequence ID" value="MPC49219.1"/>
    <property type="molecule type" value="Genomic_DNA"/>
</dbReference>
<evidence type="ECO:0000313" key="4">
    <source>
        <dbReference type="Proteomes" id="UP000324222"/>
    </source>
</evidence>
<dbReference type="InterPro" id="IPR050173">
    <property type="entry name" value="ABC_transporter_C-like"/>
</dbReference>
<dbReference type="Proteomes" id="UP000324222">
    <property type="component" value="Unassembled WGS sequence"/>
</dbReference>
<keyword evidence="4" id="KW-1185">Reference proteome</keyword>
<dbReference type="OrthoDB" id="6500128at2759"/>
<evidence type="ECO:0000256" key="2">
    <source>
        <dbReference type="ARBA" id="ARBA00022840"/>
    </source>
</evidence>
<proteinExistence type="predicted"/>
<accession>A0A5B7FV70</accession>
<gene>
    <name evidence="3" type="primary">ABCC4_4</name>
    <name evidence="3" type="ORF">E2C01_043015</name>
</gene>
<dbReference type="AlphaFoldDB" id="A0A5B7FV70"/>
<keyword evidence="2" id="KW-0067">ATP-binding</keyword>
<evidence type="ECO:0000313" key="3">
    <source>
        <dbReference type="EMBL" id="MPC49219.1"/>
    </source>
</evidence>
<dbReference type="Gene3D" id="3.40.50.300">
    <property type="entry name" value="P-loop containing nucleotide triphosphate hydrolases"/>
    <property type="match status" value="1"/>
</dbReference>